<protein>
    <submittedName>
        <fullName evidence="1">Uncharacterized protein</fullName>
    </submittedName>
</protein>
<dbReference type="AlphaFoldDB" id="A0A2A6D155"/>
<reference evidence="2" key="1">
    <citation type="journal article" date="2008" name="Nat. Genet.">
        <title>The Pristionchus pacificus genome provides a unique perspective on nematode lifestyle and parasitism.</title>
        <authorList>
            <person name="Dieterich C."/>
            <person name="Clifton S.W."/>
            <person name="Schuster L.N."/>
            <person name="Chinwalla A."/>
            <person name="Delehaunty K."/>
            <person name="Dinkelacker I."/>
            <person name="Fulton L."/>
            <person name="Fulton R."/>
            <person name="Godfrey J."/>
            <person name="Minx P."/>
            <person name="Mitreva M."/>
            <person name="Roeseler W."/>
            <person name="Tian H."/>
            <person name="Witte H."/>
            <person name="Yang S.P."/>
            <person name="Wilson R.K."/>
            <person name="Sommer R.J."/>
        </authorList>
    </citation>
    <scope>NUCLEOTIDE SEQUENCE [LARGE SCALE GENOMIC DNA]</scope>
    <source>
        <strain evidence="2">PS312</strain>
    </source>
</reference>
<reference evidence="1" key="2">
    <citation type="submission" date="2022-06" db="UniProtKB">
        <authorList>
            <consortium name="EnsemblMetazoa"/>
        </authorList>
    </citation>
    <scope>IDENTIFICATION</scope>
    <source>
        <strain evidence="1">PS312</strain>
    </source>
</reference>
<gene>
    <name evidence="1" type="primary">WBGene00277829</name>
</gene>
<evidence type="ECO:0000313" key="2">
    <source>
        <dbReference type="Proteomes" id="UP000005239"/>
    </source>
</evidence>
<dbReference type="Proteomes" id="UP000005239">
    <property type="component" value="Unassembled WGS sequence"/>
</dbReference>
<evidence type="ECO:0000313" key="1">
    <source>
        <dbReference type="EnsemblMetazoa" id="PPA39460.1"/>
    </source>
</evidence>
<proteinExistence type="predicted"/>
<accession>A0A8R1YUA6</accession>
<organism evidence="1 2">
    <name type="scientific">Pristionchus pacificus</name>
    <name type="common">Parasitic nematode worm</name>
    <dbReference type="NCBI Taxonomy" id="54126"/>
    <lineage>
        <taxon>Eukaryota</taxon>
        <taxon>Metazoa</taxon>
        <taxon>Ecdysozoa</taxon>
        <taxon>Nematoda</taxon>
        <taxon>Chromadorea</taxon>
        <taxon>Rhabditida</taxon>
        <taxon>Rhabditina</taxon>
        <taxon>Diplogasteromorpha</taxon>
        <taxon>Diplogasteroidea</taxon>
        <taxon>Neodiplogasteridae</taxon>
        <taxon>Pristionchus</taxon>
    </lineage>
</organism>
<accession>A0A2A6D155</accession>
<dbReference type="EnsemblMetazoa" id="PPA39460.1">
    <property type="protein sequence ID" value="PPA39460.1"/>
    <property type="gene ID" value="WBGene00277829"/>
</dbReference>
<name>A0A2A6D155_PRIPA</name>
<keyword evidence="2" id="KW-1185">Reference proteome</keyword>
<sequence>MVSRFQDFRYERIMNDEEWVVESVDPNAKFEMIPLLVCLLFFLGAGLALRAVFSRQWTIMRRPSTQTMATNTRNGAFPKIPKFSQPLSLLKGWIFWGSFISYCIHYRSLYIGRRPFTTINGHHNQYLFPFHAHVPVFSRFVPT</sequence>